<dbReference type="GO" id="GO:0032389">
    <property type="term" value="C:MutLalpha complex"/>
    <property type="evidence" value="ECO:0007669"/>
    <property type="project" value="TreeGrafter"/>
</dbReference>
<keyword evidence="3" id="KW-1185">Reference proteome</keyword>
<comment type="similarity">
    <text evidence="1">Belongs to the DNA mismatch repair MutL/HexB family.</text>
</comment>
<dbReference type="PANTHER" id="PTHR10073:SF54">
    <property type="entry name" value="PMS1 PROTEIN HOMOLOG 1"/>
    <property type="match status" value="1"/>
</dbReference>
<dbReference type="Pfam" id="PF13589">
    <property type="entry name" value="HATPase_c_3"/>
    <property type="match status" value="1"/>
</dbReference>
<dbReference type="InterPro" id="IPR036890">
    <property type="entry name" value="HATPase_C_sf"/>
</dbReference>
<dbReference type="InterPro" id="IPR014762">
    <property type="entry name" value="DNA_mismatch_repair_CS"/>
</dbReference>
<dbReference type="InterPro" id="IPR038973">
    <property type="entry name" value="MutL/Mlh/Pms-like"/>
</dbReference>
<dbReference type="Gene3D" id="3.30.565.10">
    <property type="entry name" value="Histidine kinase-like ATPase, C-terminal domain"/>
    <property type="match status" value="1"/>
</dbReference>
<dbReference type="PROSITE" id="PS00058">
    <property type="entry name" value="DNA_MISMATCH_REPAIR_1"/>
    <property type="match status" value="1"/>
</dbReference>
<sequence length="184" mass="20558">MTDAKGKVMSMKQLPSETIKLISSTQVITSASSVVKELMENSIDANATIIDIRLDNYGLDKIEIRDNGVGISHSDVYVMCLRNYTSKISEISDLGKLTYYGFRGEALSSICAVADVTVITKSDFDEYAKSFTMDSNGRVKDSTICHHQKGTVIKIVNLFKKLPVRKQMYSSKKHCVNAFRRIEI</sequence>
<dbReference type="PANTHER" id="PTHR10073">
    <property type="entry name" value="DNA MISMATCH REPAIR PROTEIN MLH, PMS, MUTL"/>
    <property type="match status" value="1"/>
</dbReference>
<dbReference type="GO" id="GO:0016887">
    <property type="term" value="F:ATP hydrolysis activity"/>
    <property type="evidence" value="ECO:0007669"/>
    <property type="project" value="InterPro"/>
</dbReference>
<dbReference type="EMBL" id="CARXXK010000001">
    <property type="protein sequence ID" value="CAI6349960.1"/>
    <property type="molecule type" value="Genomic_DNA"/>
</dbReference>
<dbReference type="GO" id="GO:0030983">
    <property type="term" value="F:mismatched DNA binding"/>
    <property type="evidence" value="ECO:0007669"/>
    <property type="project" value="InterPro"/>
</dbReference>
<dbReference type="InterPro" id="IPR002099">
    <property type="entry name" value="MutL/Mlh/PMS"/>
</dbReference>
<dbReference type="SUPFAM" id="SSF55874">
    <property type="entry name" value="ATPase domain of HSP90 chaperone/DNA topoisomerase II/histidine kinase"/>
    <property type="match status" value="1"/>
</dbReference>
<dbReference type="AlphaFoldDB" id="A0AAV0W2F9"/>
<accession>A0AAV0W2F9</accession>
<dbReference type="GO" id="GO:0005524">
    <property type="term" value="F:ATP binding"/>
    <property type="evidence" value="ECO:0007669"/>
    <property type="project" value="InterPro"/>
</dbReference>
<dbReference type="GO" id="GO:0140664">
    <property type="term" value="F:ATP-dependent DNA damage sensor activity"/>
    <property type="evidence" value="ECO:0007669"/>
    <property type="project" value="InterPro"/>
</dbReference>
<gene>
    <name evidence="2" type="ORF">MEUPH1_LOCUS6470</name>
</gene>
<dbReference type="NCBIfam" id="TIGR00585">
    <property type="entry name" value="mutl"/>
    <property type="match status" value="1"/>
</dbReference>
<name>A0AAV0W2F9_9HEMI</name>
<organism evidence="2 3">
    <name type="scientific">Macrosiphum euphorbiae</name>
    <name type="common">potato aphid</name>
    <dbReference type="NCBI Taxonomy" id="13131"/>
    <lineage>
        <taxon>Eukaryota</taxon>
        <taxon>Metazoa</taxon>
        <taxon>Ecdysozoa</taxon>
        <taxon>Arthropoda</taxon>
        <taxon>Hexapoda</taxon>
        <taxon>Insecta</taxon>
        <taxon>Pterygota</taxon>
        <taxon>Neoptera</taxon>
        <taxon>Paraneoptera</taxon>
        <taxon>Hemiptera</taxon>
        <taxon>Sternorrhyncha</taxon>
        <taxon>Aphidomorpha</taxon>
        <taxon>Aphidoidea</taxon>
        <taxon>Aphididae</taxon>
        <taxon>Macrosiphini</taxon>
        <taxon>Macrosiphum</taxon>
    </lineage>
</organism>
<evidence type="ECO:0000313" key="2">
    <source>
        <dbReference type="EMBL" id="CAI6349960.1"/>
    </source>
</evidence>
<dbReference type="Proteomes" id="UP001160148">
    <property type="component" value="Unassembled WGS sequence"/>
</dbReference>
<dbReference type="FunFam" id="3.30.565.10:FF:000017">
    <property type="entry name" value="PMS1 homolog 1, mismatch repair system component"/>
    <property type="match status" value="1"/>
</dbReference>
<comment type="caution">
    <text evidence="2">The sequence shown here is derived from an EMBL/GenBank/DDBJ whole genome shotgun (WGS) entry which is preliminary data.</text>
</comment>
<evidence type="ECO:0000256" key="1">
    <source>
        <dbReference type="ARBA" id="ARBA00006082"/>
    </source>
</evidence>
<reference evidence="2 3" key="1">
    <citation type="submission" date="2023-01" db="EMBL/GenBank/DDBJ databases">
        <authorList>
            <person name="Whitehead M."/>
        </authorList>
    </citation>
    <scope>NUCLEOTIDE SEQUENCE [LARGE SCALE GENOMIC DNA]</scope>
</reference>
<dbReference type="GO" id="GO:0006298">
    <property type="term" value="P:mismatch repair"/>
    <property type="evidence" value="ECO:0007669"/>
    <property type="project" value="InterPro"/>
</dbReference>
<proteinExistence type="inferred from homology"/>
<protein>
    <submittedName>
        <fullName evidence="2">Uncharacterized protein</fullName>
    </submittedName>
</protein>
<evidence type="ECO:0000313" key="3">
    <source>
        <dbReference type="Proteomes" id="UP001160148"/>
    </source>
</evidence>